<reference evidence="3" key="1">
    <citation type="submission" date="2021-02" db="EMBL/GenBank/DDBJ databases">
        <authorList>
            <person name="Nowell W R."/>
        </authorList>
    </citation>
    <scope>NUCLEOTIDE SEQUENCE</scope>
</reference>
<dbReference type="SUPFAM" id="SSF57625">
    <property type="entry name" value="Invertebrate chitin-binding proteins"/>
    <property type="match status" value="1"/>
</dbReference>
<accession>A0A819SY89</accession>
<dbReference type="InterPro" id="IPR036508">
    <property type="entry name" value="Chitin-bd_dom_sf"/>
</dbReference>
<sequence>MVYQQQTIAFICVAMIIMIMNCLTINASPVDPKDYIEKREANDGHPTGHRATRQIASDFVCPEEDITNTGCEGPKDCLYPNPNNCESYIQCTVNADQVTGTPVVMSCAASLEWNDNKRECDYPENSTCPSGKK</sequence>
<dbReference type="Pfam" id="PF01607">
    <property type="entry name" value="CBM_14"/>
    <property type="match status" value="1"/>
</dbReference>
<dbReference type="InterPro" id="IPR002557">
    <property type="entry name" value="Chitin-bd_dom"/>
</dbReference>
<dbReference type="EMBL" id="CAJOAY010004409">
    <property type="protein sequence ID" value="CAF4068715.1"/>
    <property type="molecule type" value="Genomic_DNA"/>
</dbReference>
<evidence type="ECO:0000256" key="1">
    <source>
        <dbReference type="SAM" id="Phobius"/>
    </source>
</evidence>
<dbReference type="AlphaFoldDB" id="A0A819SY89"/>
<organism evidence="3 4">
    <name type="scientific">Adineta steineri</name>
    <dbReference type="NCBI Taxonomy" id="433720"/>
    <lineage>
        <taxon>Eukaryota</taxon>
        <taxon>Metazoa</taxon>
        <taxon>Spiralia</taxon>
        <taxon>Gnathifera</taxon>
        <taxon>Rotifera</taxon>
        <taxon>Eurotatoria</taxon>
        <taxon>Bdelloidea</taxon>
        <taxon>Adinetida</taxon>
        <taxon>Adinetidae</taxon>
        <taxon>Adineta</taxon>
    </lineage>
</organism>
<evidence type="ECO:0000259" key="2">
    <source>
        <dbReference type="PROSITE" id="PS50940"/>
    </source>
</evidence>
<evidence type="ECO:0000313" key="3">
    <source>
        <dbReference type="EMBL" id="CAF4068715.1"/>
    </source>
</evidence>
<feature type="transmembrane region" description="Helical" evidence="1">
    <location>
        <begin position="7"/>
        <end position="27"/>
    </location>
</feature>
<dbReference type="GO" id="GO:0008061">
    <property type="term" value="F:chitin binding"/>
    <property type="evidence" value="ECO:0007669"/>
    <property type="project" value="InterPro"/>
</dbReference>
<dbReference type="Proteomes" id="UP000663881">
    <property type="component" value="Unassembled WGS sequence"/>
</dbReference>
<dbReference type="PROSITE" id="PS50940">
    <property type="entry name" value="CHIT_BIND_II"/>
    <property type="match status" value="1"/>
</dbReference>
<gene>
    <name evidence="3" type="ORF">OKA104_LOCUS33837</name>
</gene>
<evidence type="ECO:0000313" key="4">
    <source>
        <dbReference type="Proteomes" id="UP000663881"/>
    </source>
</evidence>
<keyword evidence="1" id="KW-1133">Transmembrane helix</keyword>
<dbReference type="Gene3D" id="2.170.140.10">
    <property type="entry name" value="Chitin binding domain"/>
    <property type="match status" value="1"/>
</dbReference>
<protein>
    <recommendedName>
        <fullName evidence="2">Chitin-binding type-2 domain-containing protein</fullName>
    </recommendedName>
</protein>
<name>A0A819SY89_9BILA</name>
<feature type="domain" description="Chitin-binding type-2" evidence="2">
    <location>
        <begin position="68"/>
        <end position="130"/>
    </location>
</feature>
<keyword evidence="1" id="KW-0472">Membrane</keyword>
<dbReference type="SMART" id="SM00494">
    <property type="entry name" value="ChtBD2"/>
    <property type="match status" value="1"/>
</dbReference>
<comment type="caution">
    <text evidence="3">The sequence shown here is derived from an EMBL/GenBank/DDBJ whole genome shotgun (WGS) entry which is preliminary data.</text>
</comment>
<dbReference type="GO" id="GO:0005576">
    <property type="term" value="C:extracellular region"/>
    <property type="evidence" value="ECO:0007669"/>
    <property type="project" value="InterPro"/>
</dbReference>
<keyword evidence="1" id="KW-0812">Transmembrane</keyword>
<proteinExistence type="predicted"/>